<evidence type="ECO:0000313" key="1">
    <source>
        <dbReference type="EMBL" id="MCT7969890.1"/>
    </source>
</evidence>
<accession>A0ABT2MYR5</accession>
<sequence>MDDTLQTYLNRVARMTLKDAYQSGLQHIQTSPKFQGTEGGARKPVSFPGYTVITPPMREDVENQEFYNNIESCQQQLLELLAPGLMVAVPADSFHVTLADLIWDGSYRDASAENPNYDEQLRSAIGQSFQQCQSLAGGPPIRWQALGVMLRTRAIGICLAPKNEKSYDQIVQLRRSIYQNQQLMGLGIEQQYHFTGHITLGYFAEIPSSLDREHLSGVLADFNDKWLDSPQEIVIQRAEIRKFDDMTHYYREEDWPVFEF</sequence>
<organism evidence="1 2">
    <name type="scientific">Laspinema palackyanum D2a</name>
    <dbReference type="NCBI Taxonomy" id="2953684"/>
    <lineage>
        <taxon>Bacteria</taxon>
        <taxon>Bacillati</taxon>
        <taxon>Cyanobacteriota</taxon>
        <taxon>Cyanophyceae</taxon>
        <taxon>Oscillatoriophycideae</taxon>
        <taxon>Oscillatoriales</taxon>
        <taxon>Laspinemataceae</taxon>
        <taxon>Laspinema</taxon>
        <taxon>Laspinema palackyanum</taxon>
    </lineage>
</organism>
<keyword evidence="2" id="KW-1185">Reference proteome</keyword>
<name>A0ABT2MYR5_9CYAN</name>
<dbReference type="Gene3D" id="3.90.1140.10">
    <property type="entry name" value="Cyclic phosphodiesterase"/>
    <property type="match status" value="1"/>
</dbReference>
<gene>
    <name evidence="1" type="ORF">NG799_26595</name>
</gene>
<dbReference type="EMBL" id="JAMXFF010000063">
    <property type="protein sequence ID" value="MCT7969890.1"/>
    <property type="molecule type" value="Genomic_DNA"/>
</dbReference>
<dbReference type="RefSeq" id="WP_368009330.1">
    <property type="nucleotide sequence ID" value="NZ_JAMXFF010000063.1"/>
</dbReference>
<dbReference type="SUPFAM" id="SSF55144">
    <property type="entry name" value="LigT-like"/>
    <property type="match status" value="1"/>
</dbReference>
<dbReference type="Proteomes" id="UP001525890">
    <property type="component" value="Unassembled WGS sequence"/>
</dbReference>
<evidence type="ECO:0000313" key="2">
    <source>
        <dbReference type="Proteomes" id="UP001525890"/>
    </source>
</evidence>
<proteinExistence type="predicted"/>
<protein>
    <submittedName>
        <fullName evidence="1">DUF1868 domain-containing protein</fullName>
    </submittedName>
</protein>
<comment type="caution">
    <text evidence="1">The sequence shown here is derived from an EMBL/GenBank/DDBJ whole genome shotgun (WGS) entry which is preliminary data.</text>
</comment>
<dbReference type="InterPro" id="IPR009097">
    <property type="entry name" value="Cyclic_Pdiesterase"/>
</dbReference>
<reference evidence="1 2" key="1">
    <citation type="journal article" date="2022" name="Front. Microbiol.">
        <title>High genomic differentiation and limited gene flow indicate recent cryptic speciation within the genus Laspinema (cyanobacteria).</title>
        <authorList>
            <person name="Stanojkovic A."/>
            <person name="Skoupy S."/>
            <person name="Skaloud P."/>
            <person name="Dvorak P."/>
        </authorList>
    </citation>
    <scope>NUCLEOTIDE SEQUENCE [LARGE SCALE GENOMIC DNA]</scope>
    <source>
        <strain evidence="1 2">D2a</strain>
    </source>
</reference>